<keyword evidence="4" id="KW-0317">Glutathione biosynthesis</keyword>
<evidence type="ECO:0000256" key="3">
    <source>
        <dbReference type="ARBA" id="ARBA00011532"/>
    </source>
</evidence>
<dbReference type="EMBL" id="OC001521">
    <property type="protein sequence ID" value="CAD7260113.1"/>
    <property type="molecule type" value="Genomic_DNA"/>
</dbReference>
<dbReference type="PANTHER" id="PTHR13295:SF4">
    <property type="entry name" value="GLUTAMATE--CYSTEINE LIGASE REGULATORY SUBUNIT"/>
    <property type="match status" value="1"/>
</dbReference>
<dbReference type="GO" id="GO:0030234">
    <property type="term" value="F:enzyme regulator activity"/>
    <property type="evidence" value="ECO:0007669"/>
    <property type="project" value="TreeGrafter"/>
</dbReference>
<reference evidence="11" key="1">
    <citation type="submission" date="2020-11" db="EMBL/GenBank/DDBJ databases">
        <authorList>
            <person name="Tran Van P."/>
        </authorList>
    </citation>
    <scope>NUCLEOTIDE SEQUENCE</scope>
</reference>
<evidence type="ECO:0000256" key="5">
    <source>
        <dbReference type="ARBA" id="ARBA00030406"/>
    </source>
</evidence>
<dbReference type="UniPathway" id="UPA00142">
    <property type="reaction ID" value="UER00209"/>
</dbReference>
<protein>
    <recommendedName>
        <fullName evidence="7">GCS light chain</fullName>
    </recommendedName>
    <alternativeName>
        <fullName evidence="5">Gamma-ECS regulatory subunit</fullName>
    </alternativeName>
    <alternativeName>
        <fullName evidence="8">Gamma-glutamylcysteine synthetase regulatory subunit</fullName>
    </alternativeName>
    <alternativeName>
        <fullName evidence="6">Glutamate--cysteine ligase modifier subunit</fullName>
    </alternativeName>
</protein>
<comment type="subunit">
    <text evidence="3">Heterodimer of a catalytic heavy chain and a regulatory light chain.</text>
</comment>
<comment type="pathway">
    <text evidence="1">Sulfur metabolism; glutathione biosynthesis; glutathione from L-cysteine and L-glutamate: step 1/2.</text>
</comment>
<sequence length="283" mass="30646">MGGDTFRNFVSSACTPKNPWGLPLRPPWGPPLSPRKTSPGPSRGTKPTKATVKPPELALGTPEVILGGQADEAAKLIESLKITLSSWQPKNDGVGQHLQIRRTEGNPMSQLENEDRSGLKVSVKVFISSLKKEALHESLNSMFSTLDMEYIDSLVLAYPSKSEPTLLLAALKELWQILEDYVERKKLHSIGVSDVDTEVFIALYDWAKIKPSIIQINLATCCVVPPALQEDLAAVSSDSSVWVGGSHFVLGAQVSSSPQVQRSAGQQGICSLRSSLTIATQQC</sequence>
<dbReference type="GO" id="GO:0006750">
    <property type="term" value="P:glutathione biosynthetic process"/>
    <property type="evidence" value="ECO:0007669"/>
    <property type="project" value="UniProtKB-UniPathway"/>
</dbReference>
<evidence type="ECO:0000259" key="10">
    <source>
        <dbReference type="Pfam" id="PF00248"/>
    </source>
</evidence>
<dbReference type="GO" id="GO:0035226">
    <property type="term" value="F:glutamate-cysteine ligase catalytic subunit binding"/>
    <property type="evidence" value="ECO:0007669"/>
    <property type="project" value="InterPro"/>
</dbReference>
<dbReference type="SUPFAM" id="SSF51430">
    <property type="entry name" value="NAD(P)-linked oxidoreductase"/>
    <property type="match status" value="1"/>
</dbReference>
<dbReference type="InterPro" id="IPR023210">
    <property type="entry name" value="NADP_OxRdtase_dom"/>
</dbReference>
<dbReference type="GO" id="GO:0017109">
    <property type="term" value="C:glutamate-cysteine ligase complex"/>
    <property type="evidence" value="ECO:0007669"/>
    <property type="project" value="TreeGrafter"/>
</dbReference>
<feature type="compositionally biased region" description="Pro residues" evidence="9">
    <location>
        <begin position="24"/>
        <end position="33"/>
    </location>
</feature>
<dbReference type="Pfam" id="PF00248">
    <property type="entry name" value="Aldo_ket_red"/>
    <property type="match status" value="1"/>
</dbReference>
<name>A0A7R9ATI5_TIMSH</name>
<evidence type="ECO:0000313" key="11">
    <source>
        <dbReference type="EMBL" id="CAD7260113.1"/>
    </source>
</evidence>
<evidence type="ECO:0000256" key="6">
    <source>
        <dbReference type="ARBA" id="ARBA00031154"/>
    </source>
</evidence>
<comment type="similarity">
    <text evidence="2">Belongs to the aldo/keto reductase family. Glutamate--cysteine ligase light chain subfamily.</text>
</comment>
<evidence type="ECO:0000256" key="4">
    <source>
        <dbReference type="ARBA" id="ARBA00022684"/>
    </source>
</evidence>
<dbReference type="PANTHER" id="PTHR13295">
    <property type="entry name" value="GLUTAMATE CYSTEINE LIGASE REGULATORY SUBUNIT"/>
    <property type="match status" value="1"/>
</dbReference>
<accession>A0A7R9ATI5</accession>
<gene>
    <name evidence="11" type="ORF">TSIB3V08_LOCUS4300</name>
</gene>
<proteinExistence type="inferred from homology"/>
<dbReference type="InterPro" id="IPR032963">
    <property type="entry name" value="Gclm"/>
</dbReference>
<evidence type="ECO:0000256" key="9">
    <source>
        <dbReference type="SAM" id="MobiDB-lite"/>
    </source>
</evidence>
<dbReference type="AlphaFoldDB" id="A0A7R9ATI5"/>
<dbReference type="InterPro" id="IPR036812">
    <property type="entry name" value="NAD(P)_OxRdtase_dom_sf"/>
</dbReference>
<evidence type="ECO:0000256" key="2">
    <source>
        <dbReference type="ARBA" id="ARBA00008612"/>
    </source>
</evidence>
<feature type="region of interest" description="Disordered" evidence="9">
    <location>
        <begin position="1"/>
        <end position="54"/>
    </location>
</feature>
<evidence type="ECO:0000256" key="1">
    <source>
        <dbReference type="ARBA" id="ARBA00005006"/>
    </source>
</evidence>
<organism evidence="11">
    <name type="scientific">Timema shepardi</name>
    <name type="common">Walking stick</name>
    <dbReference type="NCBI Taxonomy" id="629360"/>
    <lineage>
        <taxon>Eukaryota</taxon>
        <taxon>Metazoa</taxon>
        <taxon>Ecdysozoa</taxon>
        <taxon>Arthropoda</taxon>
        <taxon>Hexapoda</taxon>
        <taxon>Insecta</taxon>
        <taxon>Pterygota</taxon>
        <taxon>Neoptera</taxon>
        <taxon>Polyneoptera</taxon>
        <taxon>Phasmatodea</taxon>
        <taxon>Timematodea</taxon>
        <taxon>Timematoidea</taxon>
        <taxon>Timematidae</taxon>
        <taxon>Timema</taxon>
    </lineage>
</organism>
<evidence type="ECO:0000256" key="7">
    <source>
        <dbReference type="ARBA" id="ARBA00031732"/>
    </source>
</evidence>
<feature type="domain" description="NADP-dependent oxidoreductase" evidence="10">
    <location>
        <begin position="113"/>
        <end position="221"/>
    </location>
</feature>
<dbReference type="Gene3D" id="3.20.20.100">
    <property type="entry name" value="NADP-dependent oxidoreductase domain"/>
    <property type="match status" value="1"/>
</dbReference>
<evidence type="ECO:0000256" key="8">
    <source>
        <dbReference type="ARBA" id="ARBA00032926"/>
    </source>
</evidence>